<evidence type="ECO:0000256" key="7">
    <source>
        <dbReference type="ARBA" id="ARBA00023200"/>
    </source>
</evidence>
<keyword evidence="6" id="KW-1048">Host nucleus</keyword>
<evidence type="ECO:0000256" key="3">
    <source>
        <dbReference type="ARBA" id="ARBA00004192"/>
    </source>
</evidence>
<evidence type="ECO:0000256" key="2">
    <source>
        <dbReference type="ARBA" id="ARBA00004147"/>
    </source>
</evidence>
<organism evidence="8">
    <name type="scientific">Pea necrotic yellow dwarf virus</name>
    <dbReference type="NCBI Taxonomy" id="753670"/>
    <lineage>
        <taxon>Viruses</taxon>
        <taxon>Monodnaviria</taxon>
        <taxon>Shotokuvirae</taxon>
        <taxon>Cressdnaviricota</taxon>
        <taxon>Arfiviricetes</taxon>
        <taxon>Mulpavirales</taxon>
        <taxon>Nanoviridae</taxon>
        <taxon>Nanovirus</taxon>
        <taxon>Nanovirus necropisi</taxon>
    </lineage>
</organism>
<dbReference type="EMBL" id="MH000242">
    <property type="protein sequence ID" value="AVT42634.1"/>
    <property type="molecule type" value="Genomic_DNA"/>
</dbReference>
<accession>A0A2R4FYP1</accession>
<dbReference type="GO" id="GO:0042025">
    <property type="term" value="C:host cell nucleus"/>
    <property type="evidence" value="ECO:0007669"/>
    <property type="project" value="UniProtKB-SubCell"/>
</dbReference>
<evidence type="ECO:0000313" key="8">
    <source>
        <dbReference type="EMBL" id="AVT42634.1"/>
    </source>
</evidence>
<reference evidence="8" key="2">
    <citation type="submission" date="2018-04" db="EMBL/GenBank/DDBJ databases">
        <title>Molecular characterisation of the first occurrence of Pea necrotic yellow dwarf virus in Denmark.</title>
        <authorList>
            <person name="Gaafar Y."/>
            <person name="Nielsen G."/>
            <person name="Ziebell H."/>
        </authorList>
    </citation>
    <scope>NUCLEOTIDE SEQUENCE</scope>
    <source>
        <strain evidence="8">DK HZ16-572</strain>
    </source>
</reference>
<reference evidence="8" key="1">
    <citation type="submission" date="2018-02" db="EMBL/GenBank/DDBJ databases">
        <authorList>
            <person name="Cohen D.B."/>
            <person name="Kent A.D."/>
        </authorList>
    </citation>
    <scope>NUCLEOTIDE SEQUENCE</scope>
    <source>
        <strain evidence="8">DK HZ16-572</strain>
    </source>
</reference>
<proteinExistence type="inferred from homology"/>
<sequence>MGDWFASPLKTCSHVLDFPSLAGNPQQAFRCCDTMKGKLEEPRKVLLASCSVSFNGSFYGGNRNVRGRIQISMLEDDGVFRPIGFLPIGGYLYHNDYGYYEGQKTFILEMESPYLRKDEDYERPFTVTVINDNGLDVSCDLKVVVVHTMRIKV</sequence>
<dbReference type="GO" id="GO:0030430">
    <property type="term" value="C:host cell cytoplasm"/>
    <property type="evidence" value="ECO:0007669"/>
    <property type="project" value="UniProtKB-SubCell"/>
</dbReference>
<comment type="function">
    <text evidence="1">Putative nuclear shuttle protein.</text>
</comment>
<evidence type="ECO:0000256" key="5">
    <source>
        <dbReference type="ARBA" id="ARBA00013900"/>
    </source>
</evidence>
<evidence type="ECO:0000256" key="4">
    <source>
        <dbReference type="ARBA" id="ARBA00005295"/>
    </source>
</evidence>
<evidence type="ECO:0000256" key="1">
    <source>
        <dbReference type="ARBA" id="ARBA00002424"/>
    </source>
</evidence>
<comment type="similarity">
    <text evidence="4">Belongs to the nanoviridae nuclear shuttle protein family.</text>
</comment>
<keyword evidence="7" id="KW-1035">Host cytoplasm</keyword>
<gene>
    <name evidence="8" type="primary">NSP</name>
</gene>
<comment type="subcellular location">
    <subcellularLocation>
        <location evidence="3">Host cytoplasm</location>
    </subcellularLocation>
    <subcellularLocation>
        <location evidence="2">Host nucleus</location>
    </subcellularLocation>
</comment>
<dbReference type="Pfam" id="PF05629">
    <property type="entry name" value="Nanovirus_C8"/>
    <property type="match status" value="1"/>
</dbReference>
<dbReference type="InterPro" id="IPR008706">
    <property type="entry name" value="Nanovirus_C8"/>
</dbReference>
<evidence type="ECO:0000256" key="6">
    <source>
        <dbReference type="ARBA" id="ARBA00022562"/>
    </source>
</evidence>
<name>A0A2R4FYP1_9VIRU</name>
<protein>
    <recommendedName>
        <fullName evidence="5">Putative nuclear shuttle protein</fullName>
    </recommendedName>
</protein>